<dbReference type="AlphaFoldDB" id="A0A3M8DAA9"/>
<accession>A0A3M8DAA9</accession>
<comment type="caution">
    <text evidence="1">The sequence shown here is derived from an EMBL/GenBank/DDBJ whole genome shotgun (WGS) entry which is preliminary data.</text>
</comment>
<gene>
    <name evidence="1" type="ORF">EDM58_04750</name>
</gene>
<sequence length="232" mass="26162">MYIRPKLLWWCLPAFLILFLVGMALGAAGNRQEVEIAPEIQKPAEKGYTEQIALKALLDQLTDAKERSFIVYMKESALNGRYEQERFQLTGEIGGHKLEISRDLNQPVTVQIDGEKQDDAALPYALFTPHEHAELLKGVLSSVKAAPVSDPSGEGWKGYRITVPSQEVTSLLDLWLGPSFPVKDLSPELANQIAVEYQLWYDEQSGLVRQLEIDLQLQTPAGEKRDQLRFRL</sequence>
<proteinExistence type="predicted"/>
<dbReference type="EMBL" id="RHHT01000005">
    <property type="protein sequence ID" value="RNB84986.1"/>
    <property type="molecule type" value="Genomic_DNA"/>
</dbReference>
<name>A0A3M8DAA9_9BACL</name>
<organism evidence="1 2">
    <name type="scientific">Brevibacillus panacihumi</name>
    <dbReference type="NCBI Taxonomy" id="497735"/>
    <lineage>
        <taxon>Bacteria</taxon>
        <taxon>Bacillati</taxon>
        <taxon>Bacillota</taxon>
        <taxon>Bacilli</taxon>
        <taxon>Bacillales</taxon>
        <taxon>Paenibacillaceae</taxon>
        <taxon>Brevibacillus</taxon>
    </lineage>
</organism>
<evidence type="ECO:0000313" key="2">
    <source>
        <dbReference type="Proteomes" id="UP000281915"/>
    </source>
</evidence>
<dbReference type="RefSeq" id="WP_122912336.1">
    <property type="nucleotide sequence ID" value="NZ_RHHT01000005.1"/>
</dbReference>
<evidence type="ECO:0000313" key="1">
    <source>
        <dbReference type="EMBL" id="RNB84986.1"/>
    </source>
</evidence>
<dbReference type="Proteomes" id="UP000281915">
    <property type="component" value="Unassembled WGS sequence"/>
</dbReference>
<reference evidence="1 2" key="1">
    <citation type="submission" date="2018-10" db="EMBL/GenBank/DDBJ databases">
        <title>Phylogenomics of Brevibacillus.</title>
        <authorList>
            <person name="Dunlap C."/>
        </authorList>
    </citation>
    <scope>NUCLEOTIDE SEQUENCE [LARGE SCALE GENOMIC DNA]</scope>
    <source>
        <strain evidence="1 2">JCM 15085</strain>
    </source>
</reference>
<protein>
    <submittedName>
        <fullName evidence="1">Uncharacterized protein</fullName>
    </submittedName>
</protein>